<proteinExistence type="predicted"/>
<dbReference type="PANTHER" id="PTHR40618">
    <property type="entry name" value="B-ZIP TRANSCRIPTION FACTOR (EUROFUNG)-RELATED"/>
    <property type="match status" value="1"/>
</dbReference>
<evidence type="ECO:0000313" key="2">
    <source>
        <dbReference type="EMBL" id="KFX44348.1"/>
    </source>
</evidence>
<evidence type="ECO:0000256" key="1">
    <source>
        <dbReference type="SAM" id="MobiDB-lite"/>
    </source>
</evidence>
<dbReference type="Gene3D" id="1.20.5.170">
    <property type="match status" value="1"/>
</dbReference>
<dbReference type="HOGENOM" id="CLU_013452_0_0_1"/>
<dbReference type="CDD" id="cd14688">
    <property type="entry name" value="bZIP_YAP"/>
    <property type="match status" value="1"/>
</dbReference>
<accession>A0A093XGJ5</accession>
<feature type="compositionally biased region" description="Polar residues" evidence="1">
    <location>
        <begin position="503"/>
        <end position="521"/>
    </location>
</feature>
<gene>
    <name evidence="2" type="ORF">GQ26_0290890</name>
</gene>
<feature type="region of interest" description="Disordered" evidence="1">
    <location>
        <begin position="1"/>
        <end position="29"/>
    </location>
</feature>
<name>A0A093XGJ5_TALMA</name>
<organism evidence="2">
    <name type="scientific">Talaromyces marneffei PM1</name>
    <dbReference type="NCBI Taxonomy" id="1077442"/>
    <lineage>
        <taxon>Eukaryota</taxon>
        <taxon>Fungi</taxon>
        <taxon>Dikarya</taxon>
        <taxon>Ascomycota</taxon>
        <taxon>Pezizomycotina</taxon>
        <taxon>Eurotiomycetes</taxon>
        <taxon>Eurotiomycetidae</taxon>
        <taxon>Eurotiales</taxon>
        <taxon>Trichocomaceae</taxon>
        <taxon>Talaromyces</taxon>
        <taxon>Talaromyces sect. Talaromyces</taxon>
    </lineage>
</organism>
<comment type="caution">
    <text evidence="2">The sequence shown here is derived from an EMBL/GenBank/DDBJ whole genome shotgun (WGS) entry which is preliminary data.</text>
</comment>
<dbReference type="PANTHER" id="PTHR40618:SF1">
    <property type="entry name" value="B-ZIP TRANSCRIPTION FACTOR (EUROFUNG)"/>
    <property type="match status" value="1"/>
</dbReference>
<feature type="region of interest" description="Disordered" evidence="1">
    <location>
        <begin position="43"/>
        <end position="95"/>
    </location>
</feature>
<reference evidence="2" key="2">
    <citation type="journal article" date="2014" name="PLoS Genet.">
        <title>Signature gene expression reveals novel clues to the molecular mechanisms of dimorphic transition in Penicillium marneffei.</title>
        <authorList>
            <person name="Yang E."/>
            <person name="Wang G."/>
            <person name="Cai J."/>
            <person name="Woo P.C."/>
            <person name="Lau S.K."/>
            <person name="Yuen K.-Y."/>
            <person name="Chow W.-N."/>
            <person name="Lin X."/>
        </authorList>
    </citation>
    <scope>NUCLEOTIDE SEQUENCE</scope>
    <source>
        <strain evidence="2">PM1</strain>
    </source>
</reference>
<feature type="compositionally biased region" description="Polar residues" evidence="1">
    <location>
        <begin position="1"/>
        <end position="14"/>
    </location>
</feature>
<protein>
    <submittedName>
        <fullName evidence="2">AP-1-like transcription activator YAP2</fullName>
    </submittedName>
</protein>
<feature type="compositionally biased region" description="Basic and acidic residues" evidence="1">
    <location>
        <begin position="82"/>
        <end position="95"/>
    </location>
</feature>
<dbReference type="GO" id="GO:0003700">
    <property type="term" value="F:DNA-binding transcription factor activity"/>
    <property type="evidence" value="ECO:0007669"/>
    <property type="project" value="InterPro"/>
</dbReference>
<feature type="region of interest" description="Disordered" evidence="1">
    <location>
        <begin position="500"/>
        <end position="521"/>
    </location>
</feature>
<dbReference type="EMBL" id="JPOX01000029">
    <property type="protein sequence ID" value="KFX44348.1"/>
    <property type="molecule type" value="Genomic_DNA"/>
</dbReference>
<dbReference type="SUPFAM" id="SSF57959">
    <property type="entry name" value="Leucine zipper domain"/>
    <property type="match status" value="1"/>
</dbReference>
<dbReference type="InterPro" id="IPR046347">
    <property type="entry name" value="bZIP_sf"/>
</dbReference>
<reference key="1">
    <citation type="journal article" date="2014" name="PLoS Genet.">
        <title>Signature Gene Expression Reveals Novel Clues to the Molecular Mechanisms of Dimorphic Transition in Penicillium marneffei.</title>
        <authorList>
            <person name="Yang E."/>
            <person name="Wang G."/>
            <person name="Cai J."/>
            <person name="Woo P.C."/>
            <person name="Lau S.K."/>
            <person name="Yuen K.-Y."/>
            <person name="Chow W.-N."/>
            <person name="Lin X."/>
        </authorList>
    </citation>
    <scope>NUCLEOTIDE SEQUENCE [LARGE SCALE GENOMIC DNA]</scope>
    <source>
        <strain>PM1</strain>
    </source>
</reference>
<dbReference type="AlphaFoldDB" id="A0A093XGJ5"/>
<sequence>MSLTPIDLLSSSSYPIPAQSERRQRPVNANMFLGGLTLLSYDDTTMAPTNDKSKPKRNTNNKSAPKSEDDTNVSKRKRGRPRVLDKDENAAERRRTQIRLAQRAYRSRKEATISSLSKRLSELDASIREMNTTVGSFRDELMSSGLLLQHTSLTYGWQRLVQKSDALVKLSAANQEYESANTSPMDETASSNSSSFGVSDALFVDQPLDITENLDEFNFPLYTSNDNASSINFDSLFQSYDLGTVQQPQQAPTTLTGNTDLQLVPSSIAESFPQDPINTNTTVWLQPSTITPPATYSFHESSFAGRLRRQCAEYAYRLLTDPNTDPKEILRTYRFSLCFKNKQALIERFWKAITAPPSSTSDIGTTTGAAEYTVGNAGFHYPLQQPTSNPQTTTTTTPPPRELYPVSKFIGPWPFHQADAPHDFTSINEVISARGMVGEWFDSNDVEGYLREKGIQVDTQASFVTLQDESSHRIDYIEEHESPTEDDLMLDPGLESIAAPATARTQDNGSTAAGTDTNMNTKPQPALIFDVDMFLTQLIYKGVCLSGRAGFRKQDVENCLRVACYAVA</sequence>
<dbReference type="eggNOG" id="ENOG502S6P7">
    <property type="taxonomic scope" value="Eukaryota"/>
</dbReference>